<dbReference type="Pfam" id="PF14121">
    <property type="entry name" value="Porin_10"/>
    <property type="match status" value="1"/>
</dbReference>
<accession>A0A6N4SRT6</accession>
<sequence>MIAIGNTIHAQILDDSTQQLYGYHSIRYGTEEDVFFNKGLTREVDSSLASIQRYGYIYRNGQYSQDLGNWATPLKYVTAYMPSQLGVQTGFDVYSPYEYNANNIKYFDTKSPYAEIKYYQGSRGQQSIDLSVTRNINANWNAGIDLRRIVSKRIIGFVQRNDKQAENYAFDFFVSHHSKNKKYFMLASFNYLEAHNFENGGIRPDSVYDADSQTERPKRKDELFDNQLSQVWLNKQAFPYRMVRSLDKRYNYRVYQHYDLLKDDKLQVFYRFDYSRKTNRYDDNLLRTNEDFYNTFSAYDSRGKYDTSEIADRTDFNLFDNRAGVKGSSNKFFYAAYLKNRYVTMSQGGSYGEAVKLNTYTTEWYVAGQLRRYFDTLNRSYVEAVAEQGLNSVTNKSTNKNNFMGAINAFYKDFKIEVSTWAVSPTMLQRAYRSNLVSWDSSLNLQHCNRFFAGYTFRKKKIDIIPSLTYNLYENYIYFNDAGTVSQTTDKTQTQFQPKLGLRFNLWKIHIYNEFQYNVVNTESKLQMPPIVNATQLFVEAWLFKRATLLQVGFDVLYRGAYQANGYNPLIQQYYVTTPTGGDRALDYNYMNQYFVVDFFVNMQIRTARLFIKMSNLTTGKGNGYYSTPTYTAIPRTIDFGISWRFFD</sequence>
<dbReference type="EMBL" id="CP000383">
    <property type="protein sequence ID" value="ABG59070.1"/>
    <property type="molecule type" value="Genomic_DNA"/>
</dbReference>
<protein>
    <recommendedName>
        <fullName evidence="3">Porin</fullName>
    </recommendedName>
</protein>
<evidence type="ECO:0008006" key="3">
    <source>
        <dbReference type="Google" id="ProtNLM"/>
    </source>
</evidence>
<evidence type="ECO:0000313" key="2">
    <source>
        <dbReference type="Proteomes" id="UP000001822"/>
    </source>
</evidence>
<dbReference type="KEGG" id="chu:CHU_1803"/>
<name>A0A6N4SRT6_CYTH3</name>
<dbReference type="Proteomes" id="UP000001822">
    <property type="component" value="Chromosome"/>
</dbReference>
<dbReference type="OrthoDB" id="1489309at2"/>
<dbReference type="InterPro" id="IPR025631">
    <property type="entry name" value="Porin_10"/>
</dbReference>
<proteinExistence type="predicted"/>
<dbReference type="AlphaFoldDB" id="A0A6N4SRT6"/>
<gene>
    <name evidence="1" type="ordered locus">CHU_1803</name>
</gene>
<organism evidence="1 2">
    <name type="scientific">Cytophaga hutchinsonii (strain ATCC 33406 / DSM 1761 / CIP 103989 / NBRC 15051 / NCIMB 9469 / D465)</name>
    <dbReference type="NCBI Taxonomy" id="269798"/>
    <lineage>
        <taxon>Bacteria</taxon>
        <taxon>Pseudomonadati</taxon>
        <taxon>Bacteroidota</taxon>
        <taxon>Cytophagia</taxon>
        <taxon>Cytophagales</taxon>
        <taxon>Cytophagaceae</taxon>
        <taxon>Cytophaga</taxon>
    </lineage>
</organism>
<evidence type="ECO:0000313" key="1">
    <source>
        <dbReference type="EMBL" id="ABG59070.1"/>
    </source>
</evidence>
<keyword evidence="2" id="KW-1185">Reference proteome</keyword>
<reference evidence="1 2" key="1">
    <citation type="journal article" date="2007" name="Appl. Environ. Microbiol.">
        <title>Genome sequence of the cellulolytic gliding bacterium Cytophaga hutchinsonii.</title>
        <authorList>
            <person name="Xie G."/>
            <person name="Bruce D.C."/>
            <person name="Challacombe J.F."/>
            <person name="Chertkov O."/>
            <person name="Detter J.C."/>
            <person name="Gilna P."/>
            <person name="Han C.S."/>
            <person name="Lucas S."/>
            <person name="Misra M."/>
            <person name="Myers G.L."/>
            <person name="Richardson P."/>
            <person name="Tapia R."/>
            <person name="Thayer N."/>
            <person name="Thompson L.S."/>
            <person name="Brettin T.S."/>
            <person name="Henrissat B."/>
            <person name="Wilson D.B."/>
            <person name="McBride M.J."/>
        </authorList>
    </citation>
    <scope>NUCLEOTIDE SEQUENCE [LARGE SCALE GENOMIC DNA]</scope>
    <source>
        <strain evidence="2">ATCC 33406 / DSM 1761 / CIP 103989 / NBRC 15051 / NCIMB 9469 / D465</strain>
    </source>
</reference>